<dbReference type="InterPro" id="IPR013783">
    <property type="entry name" value="Ig-like_fold"/>
</dbReference>
<reference evidence="8" key="1">
    <citation type="submission" date="2025-08" db="UniProtKB">
        <authorList>
            <consortium name="Ensembl"/>
        </authorList>
    </citation>
    <scope>IDENTIFICATION</scope>
</reference>
<dbReference type="PROSITE" id="PS50835">
    <property type="entry name" value="IG_LIKE"/>
    <property type="match status" value="1"/>
</dbReference>
<evidence type="ECO:0000256" key="3">
    <source>
        <dbReference type="ARBA" id="ARBA00023170"/>
    </source>
</evidence>
<dbReference type="PANTHER" id="PTHR19367">
    <property type="entry name" value="T-CELL RECEPTOR ALPHA CHAIN V REGION"/>
    <property type="match status" value="1"/>
</dbReference>
<proteinExistence type="predicted"/>
<evidence type="ECO:0000259" key="7">
    <source>
        <dbReference type="PROSITE" id="PS50835"/>
    </source>
</evidence>
<keyword evidence="1 6" id="KW-0732">Signal</keyword>
<feature type="domain" description="Ig-like" evidence="7">
    <location>
        <begin position="22"/>
        <end position="151"/>
    </location>
</feature>
<dbReference type="GO" id="GO:0002250">
    <property type="term" value="P:adaptive immune response"/>
    <property type="evidence" value="ECO:0007669"/>
    <property type="project" value="UniProtKB-KW"/>
</dbReference>
<dbReference type="InterPro" id="IPR013106">
    <property type="entry name" value="Ig_V-set"/>
</dbReference>
<keyword evidence="3" id="KW-0675">Receptor</keyword>
<dbReference type="Ensembl" id="ENSSRHT00000084952.1">
    <property type="protein sequence ID" value="ENSSRHP00000082720.1"/>
    <property type="gene ID" value="ENSSRHG00000040933.1"/>
</dbReference>
<dbReference type="SMART" id="SM00406">
    <property type="entry name" value="IGv"/>
    <property type="match status" value="1"/>
</dbReference>
<evidence type="ECO:0000313" key="9">
    <source>
        <dbReference type="Proteomes" id="UP000472270"/>
    </source>
</evidence>
<dbReference type="InterPro" id="IPR051287">
    <property type="entry name" value="TCR_variable_region"/>
</dbReference>
<feature type="chain" id="PRO_5025626089" description="Ig-like domain-containing protein" evidence="6">
    <location>
        <begin position="24"/>
        <end position="178"/>
    </location>
</feature>
<organism evidence="8 9">
    <name type="scientific">Sinocyclocheilus rhinocerous</name>
    <dbReference type="NCBI Taxonomy" id="307959"/>
    <lineage>
        <taxon>Eukaryota</taxon>
        <taxon>Metazoa</taxon>
        <taxon>Chordata</taxon>
        <taxon>Craniata</taxon>
        <taxon>Vertebrata</taxon>
        <taxon>Euteleostomi</taxon>
        <taxon>Actinopterygii</taxon>
        <taxon>Neopterygii</taxon>
        <taxon>Teleostei</taxon>
        <taxon>Ostariophysi</taxon>
        <taxon>Cypriniformes</taxon>
        <taxon>Cyprinidae</taxon>
        <taxon>Cyprininae</taxon>
        <taxon>Sinocyclocheilus</taxon>
    </lineage>
</organism>
<dbReference type="InterPro" id="IPR036179">
    <property type="entry name" value="Ig-like_dom_sf"/>
</dbReference>
<evidence type="ECO:0000256" key="1">
    <source>
        <dbReference type="ARBA" id="ARBA00022729"/>
    </source>
</evidence>
<reference evidence="8" key="2">
    <citation type="submission" date="2025-09" db="UniProtKB">
        <authorList>
            <consortium name="Ensembl"/>
        </authorList>
    </citation>
    <scope>IDENTIFICATION</scope>
</reference>
<keyword evidence="9" id="KW-1185">Reference proteome</keyword>
<protein>
    <recommendedName>
        <fullName evidence="7">Ig-like domain-containing protein</fullName>
    </recommendedName>
</protein>
<dbReference type="InterPro" id="IPR007110">
    <property type="entry name" value="Ig-like_dom"/>
</dbReference>
<name>A0A673LYC2_9TELE</name>
<sequence length="178" mass="20343">KNIRKGLVALRLFQLLSLRRTDSVNQPTRVQTASEHEMVKLHCTYSTSDSYPYLYWYQHKTNGFLVYMLRKLSTGSSSSEKEFEERFHADLNKSSSSVSLSIQDVRVSDSAVYHSKKEIKRVDLVIFSAAVSDSALYYCALQPTVSGNSVTMCKNLIYRIASITQNRFSNKNKTVTKY</sequence>
<dbReference type="Gene3D" id="2.60.40.10">
    <property type="entry name" value="Immunoglobulins"/>
    <property type="match status" value="1"/>
</dbReference>
<dbReference type="Pfam" id="PF07686">
    <property type="entry name" value="V-set"/>
    <property type="match status" value="1"/>
</dbReference>
<dbReference type="InterPro" id="IPR003599">
    <property type="entry name" value="Ig_sub"/>
</dbReference>
<keyword evidence="5" id="KW-1279">T cell receptor</keyword>
<evidence type="ECO:0000256" key="6">
    <source>
        <dbReference type="SAM" id="SignalP"/>
    </source>
</evidence>
<dbReference type="SMART" id="SM00409">
    <property type="entry name" value="IG"/>
    <property type="match status" value="1"/>
</dbReference>
<dbReference type="Proteomes" id="UP000472270">
    <property type="component" value="Unassembled WGS sequence"/>
</dbReference>
<accession>A0A673LYC2</accession>
<evidence type="ECO:0000313" key="8">
    <source>
        <dbReference type="Ensembl" id="ENSSRHP00000082720.1"/>
    </source>
</evidence>
<dbReference type="GO" id="GO:0042101">
    <property type="term" value="C:T cell receptor complex"/>
    <property type="evidence" value="ECO:0007669"/>
    <property type="project" value="UniProtKB-KW"/>
</dbReference>
<evidence type="ECO:0000256" key="2">
    <source>
        <dbReference type="ARBA" id="ARBA00023130"/>
    </source>
</evidence>
<keyword evidence="4" id="KW-0393">Immunoglobulin domain</keyword>
<keyword evidence="5" id="KW-0391">Immunity</keyword>
<keyword evidence="2" id="KW-1064">Adaptive immunity</keyword>
<feature type="signal peptide" evidence="6">
    <location>
        <begin position="1"/>
        <end position="23"/>
    </location>
</feature>
<dbReference type="PANTHER" id="PTHR19367:SF18">
    <property type="entry name" value="T CELL RECEPTOR ALPHA VARIABLE 16"/>
    <property type="match status" value="1"/>
</dbReference>
<dbReference type="SUPFAM" id="SSF48726">
    <property type="entry name" value="Immunoglobulin"/>
    <property type="match status" value="1"/>
</dbReference>
<evidence type="ECO:0000256" key="4">
    <source>
        <dbReference type="ARBA" id="ARBA00023319"/>
    </source>
</evidence>
<evidence type="ECO:0000256" key="5">
    <source>
        <dbReference type="ARBA" id="ARBA00043266"/>
    </source>
</evidence>
<dbReference type="AlphaFoldDB" id="A0A673LYC2"/>